<dbReference type="InterPro" id="IPR040676">
    <property type="entry name" value="DUF5641"/>
</dbReference>
<gene>
    <name evidence="2" type="ORF">QQF64_036079</name>
</gene>
<dbReference type="PANTHER" id="PTHR47331:SF5">
    <property type="entry name" value="RIBONUCLEASE H"/>
    <property type="match status" value="1"/>
</dbReference>
<comment type="caution">
    <text evidence="2">The sequence shown here is derived from an EMBL/GenBank/DDBJ whole genome shotgun (WGS) entry which is preliminary data.</text>
</comment>
<dbReference type="Proteomes" id="UP001558613">
    <property type="component" value="Unassembled WGS sequence"/>
</dbReference>
<organism evidence="2 3">
    <name type="scientific">Cirrhinus molitorella</name>
    <name type="common">mud carp</name>
    <dbReference type="NCBI Taxonomy" id="172907"/>
    <lineage>
        <taxon>Eukaryota</taxon>
        <taxon>Metazoa</taxon>
        <taxon>Chordata</taxon>
        <taxon>Craniata</taxon>
        <taxon>Vertebrata</taxon>
        <taxon>Euteleostomi</taxon>
        <taxon>Actinopterygii</taxon>
        <taxon>Neopterygii</taxon>
        <taxon>Teleostei</taxon>
        <taxon>Ostariophysi</taxon>
        <taxon>Cypriniformes</taxon>
        <taxon>Cyprinidae</taxon>
        <taxon>Labeoninae</taxon>
        <taxon>Labeonini</taxon>
        <taxon>Cirrhinus</taxon>
    </lineage>
</organism>
<evidence type="ECO:0000259" key="1">
    <source>
        <dbReference type="Pfam" id="PF18701"/>
    </source>
</evidence>
<dbReference type="Pfam" id="PF18701">
    <property type="entry name" value="DUF5641"/>
    <property type="match status" value="1"/>
</dbReference>
<dbReference type="PANTHER" id="PTHR47331">
    <property type="entry name" value="PHD-TYPE DOMAIN-CONTAINING PROTEIN"/>
    <property type="match status" value="1"/>
</dbReference>
<reference evidence="2 3" key="1">
    <citation type="submission" date="2023-09" db="EMBL/GenBank/DDBJ databases">
        <authorList>
            <person name="Wang M."/>
        </authorList>
    </citation>
    <scope>NUCLEOTIDE SEQUENCE [LARGE SCALE GENOMIC DNA]</scope>
    <source>
        <strain evidence="2">GT-2023</strain>
        <tissue evidence="2">Liver</tissue>
    </source>
</reference>
<feature type="non-terminal residue" evidence="2">
    <location>
        <position position="1"/>
    </location>
</feature>
<dbReference type="EMBL" id="JAYMGO010000004">
    <property type="protein sequence ID" value="KAL1276456.1"/>
    <property type="molecule type" value="Genomic_DNA"/>
</dbReference>
<proteinExistence type="predicted"/>
<feature type="domain" description="DUF5641" evidence="1">
    <location>
        <begin position="19"/>
        <end position="60"/>
    </location>
</feature>
<sequence>TTALPPPGKFIREDVYTKKRWRRVQYLTEQFWSRWKKEYLHNIVARQRWHAPKRNFQIGDV</sequence>
<protein>
    <recommendedName>
        <fullName evidence="1">DUF5641 domain-containing protein</fullName>
    </recommendedName>
</protein>
<accession>A0ABR3NIC2</accession>
<feature type="non-terminal residue" evidence="2">
    <location>
        <position position="61"/>
    </location>
</feature>
<evidence type="ECO:0000313" key="2">
    <source>
        <dbReference type="EMBL" id="KAL1276456.1"/>
    </source>
</evidence>
<evidence type="ECO:0000313" key="3">
    <source>
        <dbReference type="Proteomes" id="UP001558613"/>
    </source>
</evidence>
<name>A0ABR3NIC2_9TELE</name>
<keyword evidence="3" id="KW-1185">Reference proteome</keyword>